<feature type="binding site" evidence="14">
    <location>
        <position position="142"/>
    </location>
    <ligand>
        <name>FMN</name>
        <dbReference type="ChEBI" id="CHEBI:58210"/>
    </ligand>
</feature>
<dbReference type="InterPro" id="IPR013785">
    <property type="entry name" value="Aldolase_TIM"/>
</dbReference>
<dbReference type="PIRSF" id="PIRSF006621">
    <property type="entry name" value="Dus"/>
    <property type="match status" value="1"/>
</dbReference>
<keyword evidence="14" id="KW-0547">Nucleotide-binding</keyword>
<dbReference type="InterPro" id="IPR018517">
    <property type="entry name" value="tRNA_hU_synthase_CS"/>
</dbReference>
<evidence type="ECO:0000256" key="13">
    <source>
        <dbReference type="PIRSR" id="PIRSR006621-1"/>
    </source>
</evidence>
<dbReference type="PANTHER" id="PTHR45846">
    <property type="entry name" value="TRNA-DIHYDROURIDINE(47) SYNTHASE [NAD(P)(+)]-LIKE"/>
    <property type="match status" value="1"/>
</dbReference>
<comment type="caution">
    <text evidence="16">The sequence shown here is derived from an EMBL/GenBank/DDBJ whole genome shotgun (WGS) entry which is preliminary data.</text>
</comment>
<evidence type="ECO:0000256" key="9">
    <source>
        <dbReference type="ARBA" id="ARBA00023002"/>
    </source>
</evidence>
<sequence length="320" mass="35454">MKELYLYGKKLSGPFLLAPLAGVTDAVMRRICFREGASLAYTEMVSAKGLYYGDRKTESLLYIPEDAGPTSIQIFGSDPEIMGYAAEKLAERNNFSLNINMGCPVPKVVRNGDGSALMKDPDLVYDVVRSVADKAGKPVSVKFRKGFDDDHINAVEIAKACEAAGAAAVIVHGRTREQYYSGKADWSIIRQVKEAVDIPVIGNGDVFTGADGVRMMKETGCDLVMVARGAQGNPWIFRELMAAWRGEPEPEKPSASEVRDMMYQHLDQLVELKGEYAAVREMRKHIAWYTKGRKNGASIRKAVNQIESARQMKEAIRFEE</sequence>
<feature type="binding site" evidence="14">
    <location>
        <position position="73"/>
    </location>
    <ligand>
        <name>FMN</name>
        <dbReference type="ChEBI" id="CHEBI:58210"/>
    </ligand>
</feature>
<dbReference type="InterPro" id="IPR035587">
    <property type="entry name" value="DUS-like_FMN-bd"/>
</dbReference>
<dbReference type="GO" id="GO:0050660">
    <property type="term" value="F:flavin adenine dinucleotide binding"/>
    <property type="evidence" value="ECO:0007669"/>
    <property type="project" value="InterPro"/>
</dbReference>
<dbReference type="PROSITE" id="PS01136">
    <property type="entry name" value="UPF0034"/>
    <property type="match status" value="1"/>
</dbReference>
<evidence type="ECO:0000256" key="8">
    <source>
        <dbReference type="ARBA" id="ARBA00022884"/>
    </source>
</evidence>
<dbReference type="AlphaFoldDB" id="A0A6A8M9E3"/>
<evidence type="ECO:0000256" key="11">
    <source>
        <dbReference type="ARBA" id="ARBA00048802"/>
    </source>
</evidence>
<comment type="catalytic activity">
    <reaction evidence="11">
        <text>a 5,6-dihydrouridine in tRNA + NAD(+) = a uridine in tRNA + NADH + H(+)</text>
        <dbReference type="Rhea" id="RHEA:54452"/>
        <dbReference type="Rhea" id="RHEA-COMP:13339"/>
        <dbReference type="Rhea" id="RHEA-COMP:13887"/>
        <dbReference type="ChEBI" id="CHEBI:15378"/>
        <dbReference type="ChEBI" id="CHEBI:57540"/>
        <dbReference type="ChEBI" id="CHEBI:57945"/>
        <dbReference type="ChEBI" id="CHEBI:65315"/>
        <dbReference type="ChEBI" id="CHEBI:74443"/>
    </reaction>
</comment>
<keyword evidence="4 12" id="KW-0285">Flavoprotein</keyword>
<keyword evidence="3" id="KW-0820">tRNA-binding</keyword>
<comment type="similarity">
    <text evidence="12">Belongs to the dus family.</text>
</comment>
<evidence type="ECO:0000256" key="2">
    <source>
        <dbReference type="ARBA" id="ARBA00002790"/>
    </source>
</evidence>
<name>A0A6A8M9E3_9FIRM</name>
<evidence type="ECO:0000256" key="6">
    <source>
        <dbReference type="ARBA" id="ARBA00022694"/>
    </source>
</evidence>
<evidence type="ECO:0000256" key="1">
    <source>
        <dbReference type="ARBA" id="ARBA00001917"/>
    </source>
</evidence>
<dbReference type="GO" id="GO:0000049">
    <property type="term" value="F:tRNA binding"/>
    <property type="evidence" value="ECO:0007669"/>
    <property type="project" value="UniProtKB-KW"/>
</dbReference>
<dbReference type="Pfam" id="PF01207">
    <property type="entry name" value="Dus"/>
    <property type="match status" value="1"/>
</dbReference>
<dbReference type="SUPFAM" id="SSF51395">
    <property type="entry name" value="FMN-linked oxidoreductases"/>
    <property type="match status" value="1"/>
</dbReference>
<evidence type="ECO:0000256" key="14">
    <source>
        <dbReference type="PIRSR" id="PIRSR006621-2"/>
    </source>
</evidence>
<evidence type="ECO:0000256" key="3">
    <source>
        <dbReference type="ARBA" id="ARBA00022555"/>
    </source>
</evidence>
<keyword evidence="9 12" id="KW-0560">Oxidoreductase</keyword>
<proteinExistence type="inferred from homology"/>
<reference evidence="16" key="1">
    <citation type="submission" date="2019-09" db="EMBL/GenBank/DDBJ databases">
        <title>In-depth cultivation of the pig gut microbiome towards novel bacterial diversity and tailored functional studies.</title>
        <authorList>
            <person name="Wylensek D."/>
            <person name="Hitch T.C.A."/>
            <person name="Clavel T."/>
        </authorList>
    </citation>
    <scope>NUCLEOTIDE SEQUENCE</scope>
    <source>
        <strain evidence="16">RF-744-FAT-WT-3</strain>
    </source>
</reference>
<organism evidence="16">
    <name type="scientific">Baileyella intestinalis</name>
    <dbReference type="NCBI Taxonomy" id="2606709"/>
    <lineage>
        <taxon>Bacteria</taxon>
        <taxon>Bacillati</taxon>
        <taxon>Bacillota</taxon>
        <taxon>Clostridia</taxon>
        <taxon>Peptostreptococcales</taxon>
        <taxon>Anaerovoracaceae</taxon>
        <taxon>Baileyella</taxon>
    </lineage>
</organism>
<keyword evidence="8" id="KW-0694">RNA-binding</keyword>
<protein>
    <recommendedName>
        <fullName evidence="12">tRNA-dihydrouridine synthase</fullName>
        <ecNumber evidence="12">1.3.1.-</ecNumber>
    </recommendedName>
</protein>
<evidence type="ECO:0000259" key="15">
    <source>
        <dbReference type="Pfam" id="PF01207"/>
    </source>
</evidence>
<dbReference type="InterPro" id="IPR004652">
    <property type="entry name" value="DusB-like"/>
</dbReference>
<dbReference type="CDD" id="cd02801">
    <property type="entry name" value="DUS_like_FMN"/>
    <property type="match status" value="1"/>
</dbReference>
<evidence type="ECO:0000256" key="7">
    <source>
        <dbReference type="ARBA" id="ARBA00022857"/>
    </source>
</evidence>
<dbReference type="EC" id="1.3.1.-" evidence="12"/>
<keyword evidence="6 12" id="KW-0819">tRNA processing</keyword>
<dbReference type="PANTHER" id="PTHR45846:SF1">
    <property type="entry name" value="TRNA-DIHYDROURIDINE(47) SYNTHASE [NAD(P)(+)]-LIKE"/>
    <property type="match status" value="1"/>
</dbReference>
<dbReference type="Gene3D" id="1.10.1200.80">
    <property type="entry name" value="Putative flavin oxidoreducatase, domain 2"/>
    <property type="match status" value="1"/>
</dbReference>
<dbReference type="InterPro" id="IPR001269">
    <property type="entry name" value="DUS_fam"/>
</dbReference>
<feature type="binding site" evidence="14">
    <location>
        <position position="172"/>
    </location>
    <ligand>
        <name>FMN</name>
        <dbReference type="ChEBI" id="CHEBI:58210"/>
    </ligand>
</feature>
<evidence type="ECO:0000256" key="4">
    <source>
        <dbReference type="ARBA" id="ARBA00022630"/>
    </source>
</evidence>
<evidence type="ECO:0000256" key="10">
    <source>
        <dbReference type="ARBA" id="ARBA00048205"/>
    </source>
</evidence>
<accession>A0A6A8M9E3</accession>
<feature type="domain" description="DUS-like FMN-binding" evidence="15">
    <location>
        <begin position="16"/>
        <end position="315"/>
    </location>
</feature>
<dbReference type="EMBL" id="VUNB01000006">
    <property type="protein sequence ID" value="MST69571.1"/>
    <property type="molecule type" value="Genomic_DNA"/>
</dbReference>
<evidence type="ECO:0000256" key="12">
    <source>
        <dbReference type="PIRNR" id="PIRNR006621"/>
    </source>
</evidence>
<dbReference type="InterPro" id="IPR024036">
    <property type="entry name" value="tRNA-dHydroUridine_Synthase_C"/>
</dbReference>
<comment type="cofactor">
    <cofactor evidence="1 12 14">
        <name>FMN</name>
        <dbReference type="ChEBI" id="CHEBI:58210"/>
    </cofactor>
</comment>
<keyword evidence="5 12" id="KW-0288">FMN</keyword>
<dbReference type="RefSeq" id="WP_154573040.1">
    <property type="nucleotide sequence ID" value="NZ_VUNB01000006.1"/>
</dbReference>
<feature type="binding site" evidence="14">
    <location>
        <begin position="227"/>
        <end position="228"/>
    </location>
    <ligand>
        <name>FMN</name>
        <dbReference type="ChEBI" id="CHEBI:58210"/>
    </ligand>
</feature>
<evidence type="ECO:0000256" key="5">
    <source>
        <dbReference type="ARBA" id="ARBA00022643"/>
    </source>
</evidence>
<gene>
    <name evidence="16" type="primary">dusB</name>
    <name evidence="16" type="ORF">FYJ66_08245</name>
</gene>
<dbReference type="NCBIfam" id="TIGR00737">
    <property type="entry name" value="nifR3_yhdG"/>
    <property type="match status" value="1"/>
</dbReference>
<comment type="catalytic activity">
    <reaction evidence="10">
        <text>a 5,6-dihydrouridine in tRNA + NADP(+) = a uridine in tRNA + NADPH + H(+)</text>
        <dbReference type="Rhea" id="RHEA:23624"/>
        <dbReference type="Rhea" id="RHEA-COMP:13339"/>
        <dbReference type="Rhea" id="RHEA-COMP:13887"/>
        <dbReference type="ChEBI" id="CHEBI:15378"/>
        <dbReference type="ChEBI" id="CHEBI:57783"/>
        <dbReference type="ChEBI" id="CHEBI:58349"/>
        <dbReference type="ChEBI" id="CHEBI:65315"/>
        <dbReference type="ChEBI" id="CHEBI:74443"/>
    </reaction>
</comment>
<feature type="active site" description="Proton donor" evidence="13">
    <location>
        <position position="103"/>
    </location>
</feature>
<dbReference type="Gene3D" id="3.20.20.70">
    <property type="entry name" value="Aldolase class I"/>
    <property type="match status" value="1"/>
</dbReference>
<keyword evidence="7" id="KW-0521">NADP</keyword>
<dbReference type="GO" id="GO:0017150">
    <property type="term" value="F:tRNA dihydrouridine synthase activity"/>
    <property type="evidence" value="ECO:0007669"/>
    <property type="project" value="InterPro"/>
</dbReference>
<comment type="function">
    <text evidence="2 12">Catalyzes the synthesis of 5,6-dihydrouridine (D), a modified base found in the D-loop of most tRNAs, via the reduction of the C5-C6 double bond in target uridines.</text>
</comment>
<evidence type="ECO:0000313" key="16">
    <source>
        <dbReference type="EMBL" id="MST69571.1"/>
    </source>
</evidence>